<organism evidence="2 3">
    <name type="scientific">Cymbomonas tetramitiformis</name>
    <dbReference type="NCBI Taxonomy" id="36881"/>
    <lineage>
        <taxon>Eukaryota</taxon>
        <taxon>Viridiplantae</taxon>
        <taxon>Chlorophyta</taxon>
        <taxon>Pyramimonadophyceae</taxon>
        <taxon>Pyramimonadales</taxon>
        <taxon>Pyramimonadaceae</taxon>
        <taxon>Cymbomonas</taxon>
    </lineage>
</organism>
<dbReference type="SUPFAM" id="SSF51126">
    <property type="entry name" value="Pectin lyase-like"/>
    <property type="match status" value="1"/>
</dbReference>
<reference evidence="2 3" key="1">
    <citation type="journal article" date="2015" name="Genome Biol. Evol.">
        <title>Comparative Genomics of a Bacterivorous Green Alga Reveals Evolutionary Causalities and Consequences of Phago-Mixotrophic Mode of Nutrition.</title>
        <authorList>
            <person name="Burns J.A."/>
            <person name="Paasch A."/>
            <person name="Narechania A."/>
            <person name="Kim E."/>
        </authorList>
    </citation>
    <scope>NUCLEOTIDE SEQUENCE [LARGE SCALE GENOMIC DNA]</scope>
    <source>
        <strain evidence="2 3">PLY_AMNH</strain>
    </source>
</reference>
<evidence type="ECO:0000313" key="2">
    <source>
        <dbReference type="EMBL" id="KAK3242438.1"/>
    </source>
</evidence>
<dbReference type="AlphaFoldDB" id="A0AAE0EVJ4"/>
<name>A0AAE0EVJ4_9CHLO</name>
<dbReference type="EMBL" id="LGRX02033170">
    <property type="protein sequence ID" value="KAK3242438.1"/>
    <property type="molecule type" value="Genomic_DNA"/>
</dbReference>
<accession>A0AAE0EVJ4</accession>
<keyword evidence="3" id="KW-1185">Reference proteome</keyword>
<dbReference type="InterPro" id="IPR011050">
    <property type="entry name" value="Pectin_lyase_fold/virulence"/>
</dbReference>
<feature type="chain" id="PRO_5041924080" description="Right handed beta helix domain-containing protein" evidence="1">
    <location>
        <begin position="17"/>
        <end position="507"/>
    </location>
</feature>
<gene>
    <name evidence="2" type="ORF">CYMTET_47879</name>
</gene>
<feature type="signal peptide" evidence="1">
    <location>
        <begin position="1"/>
        <end position="16"/>
    </location>
</feature>
<evidence type="ECO:0008006" key="4">
    <source>
        <dbReference type="Google" id="ProtNLM"/>
    </source>
</evidence>
<sequence length="507" mass="54992">MDTFLVLLYVAGVVQGEELLTSWQHGVPSSSKSQLRKLAEDEYQGAAEVGESSVEYSVEDIAEYSLDGCPSTCHDLTCDDWLNGDYEYADTLTCGILEESYGCDCSGCMCETVEEDAGCPSTCHDLTCDDWLNGDYEYADTLTCGILEESYGCDCSGCMCETVEEDAGCPSTCYDQTCDNWLNGDYEYTDTLTCGILEESYGCDCSGCMCEDAVFTPFPSSPSHPLQPLQPSAPPPIPPYPEEASQHVVYVYLDDSRAEEQLHNAIADDNVTEIEVSVDIRVMTNETWRTVTRALSITGRCADGHCAINGGGHLYVNDYDYINYYNGGTIITREITWHESGYKLLVVRDGGHLTLTRLRLENGVSLSGDGGAVEVLFGTVVIVDCEFRNNAAKFNGGAVSVNNGTAEIIDSMFDSNQAVDGWDEVSRNQNEEDHQFSGGGAIAGKNGSLVDIMGSLFLNNNASSQGGAVLVTSNALAAVGQNRRRATVARIRRSVFENNYAEAVQCV</sequence>
<protein>
    <recommendedName>
        <fullName evidence="4">Right handed beta helix domain-containing protein</fullName>
    </recommendedName>
</protein>
<evidence type="ECO:0000256" key="1">
    <source>
        <dbReference type="SAM" id="SignalP"/>
    </source>
</evidence>
<evidence type="ECO:0000313" key="3">
    <source>
        <dbReference type="Proteomes" id="UP001190700"/>
    </source>
</evidence>
<keyword evidence="1" id="KW-0732">Signal</keyword>
<proteinExistence type="predicted"/>
<comment type="caution">
    <text evidence="2">The sequence shown here is derived from an EMBL/GenBank/DDBJ whole genome shotgun (WGS) entry which is preliminary data.</text>
</comment>
<dbReference type="Proteomes" id="UP001190700">
    <property type="component" value="Unassembled WGS sequence"/>
</dbReference>